<evidence type="ECO:0000313" key="3">
    <source>
        <dbReference type="Proteomes" id="UP000195321"/>
    </source>
</evidence>
<keyword evidence="1" id="KW-1003">Cell membrane</keyword>
<proteinExistence type="inferred from homology"/>
<reference evidence="2 3" key="1">
    <citation type="submission" date="2017-02" db="EMBL/GenBank/DDBJ databases">
        <title>Bacillus pseudomycoides isolate FSL K6-0042.</title>
        <authorList>
            <person name="Kovac J."/>
        </authorList>
    </citation>
    <scope>NUCLEOTIDE SEQUENCE [LARGE SCALE GENOMIC DNA]</scope>
    <source>
        <strain evidence="2 3">FSL K6-0042</strain>
    </source>
</reference>
<evidence type="ECO:0000313" key="2">
    <source>
        <dbReference type="EMBL" id="OUM47021.1"/>
    </source>
</evidence>
<name>A0A1Y3MDQ1_9BACI</name>
<comment type="function">
    <text evidence="1">Could be involved in insertion of integral membrane proteins into the membrane.</text>
</comment>
<accession>A0A1Y3MDQ1</accession>
<keyword evidence="1" id="KW-0472">Membrane</keyword>
<comment type="subcellular location">
    <subcellularLocation>
        <location evidence="1">Cell membrane</location>
        <topology evidence="1">Peripheral membrane protein</topology>
        <orientation evidence="1">Cytoplasmic side</orientation>
    </subcellularLocation>
</comment>
<dbReference type="PANTHER" id="PTHR33383">
    <property type="entry name" value="MEMBRANE PROTEIN INSERTION EFFICIENCY FACTOR-RELATED"/>
    <property type="match status" value="1"/>
</dbReference>
<comment type="similarity">
    <text evidence="1">Belongs to the UPF0161 family.</text>
</comment>
<organism evidence="2 3">
    <name type="scientific">Bacillus pseudomycoides</name>
    <dbReference type="NCBI Taxonomy" id="64104"/>
    <lineage>
        <taxon>Bacteria</taxon>
        <taxon>Bacillati</taxon>
        <taxon>Bacillota</taxon>
        <taxon>Bacilli</taxon>
        <taxon>Bacillales</taxon>
        <taxon>Bacillaceae</taxon>
        <taxon>Bacillus</taxon>
        <taxon>Bacillus cereus group</taxon>
    </lineage>
</organism>
<dbReference type="Proteomes" id="UP000195321">
    <property type="component" value="Unassembled WGS sequence"/>
</dbReference>
<dbReference type="EMBL" id="MWPX01000030">
    <property type="protein sequence ID" value="OUM47021.1"/>
    <property type="molecule type" value="Genomic_DNA"/>
</dbReference>
<dbReference type="InterPro" id="IPR002696">
    <property type="entry name" value="Membr_insert_effic_factor_YidD"/>
</dbReference>
<dbReference type="SMART" id="SM01234">
    <property type="entry name" value="Haemolytic"/>
    <property type="match status" value="1"/>
</dbReference>
<evidence type="ECO:0000256" key="1">
    <source>
        <dbReference type="HAMAP-Rule" id="MF_00386"/>
    </source>
</evidence>
<dbReference type="HAMAP" id="MF_00386">
    <property type="entry name" value="UPF0161_YidD"/>
    <property type="match status" value="1"/>
</dbReference>
<sequence length="95" mass="11132">MYSRAIILKEYAEKETVMKQIFIGIIRFYQKFISPMTPPTCRFYPTCSHYGLEAFQKHGAFKGFWLTLKRLLKCHPFHPGGFDPVPDKKDDKVNS</sequence>
<dbReference type="PANTHER" id="PTHR33383:SF1">
    <property type="entry name" value="MEMBRANE PROTEIN INSERTION EFFICIENCY FACTOR-RELATED"/>
    <property type="match status" value="1"/>
</dbReference>
<dbReference type="GO" id="GO:0005886">
    <property type="term" value="C:plasma membrane"/>
    <property type="evidence" value="ECO:0007669"/>
    <property type="project" value="UniProtKB-SubCell"/>
</dbReference>
<dbReference type="Pfam" id="PF01809">
    <property type="entry name" value="YidD"/>
    <property type="match status" value="1"/>
</dbReference>
<protein>
    <recommendedName>
        <fullName evidence="1">Putative membrane protein insertion efficiency factor</fullName>
    </recommendedName>
</protein>
<dbReference type="AlphaFoldDB" id="A0A1Y3MDQ1"/>
<comment type="caution">
    <text evidence="2">The sequence shown here is derived from an EMBL/GenBank/DDBJ whole genome shotgun (WGS) entry which is preliminary data.</text>
</comment>
<gene>
    <name evidence="2" type="ORF">BW425_20700</name>
</gene>
<dbReference type="NCBIfam" id="TIGR00278">
    <property type="entry name" value="membrane protein insertion efficiency factor YidD"/>
    <property type="match status" value="1"/>
</dbReference>